<feature type="domain" description="Mannosyl-glycoprotein endo-beta-N-acetylglucosamidase-like" evidence="1">
    <location>
        <begin position="142"/>
        <end position="272"/>
    </location>
</feature>
<name>A0A5C6Q8B3_9GAMM</name>
<evidence type="ECO:0000259" key="1">
    <source>
        <dbReference type="Pfam" id="PF01832"/>
    </source>
</evidence>
<sequence length="288" mass="32930">MIIQYLMRTLLISVFFIALIAPFTFLTPTFDLPLPEVIKVVIAPVAKAKVKVVEQPLHNVKIPNFASIRDIKAKKRQFFHYIYPAIAQENSNILALRVEVSLMIETLFLEENLLADQQALLDRLINKYKVNKKHSPLQQLNELLLRIDIVPVELVLVQAANESAWGTSRFARVGLNFFGMWCYKKGCGMVPRGRDDGAKHEVAAFNSVEHAVQRYLHNINTNHAYGVFRSIRGQLRAQKQPLSPQILATGLLRYSIRGTDYVLEITEMIRHNKVYFDKILAKPKPKVI</sequence>
<keyword evidence="4" id="KW-1185">Reference proteome</keyword>
<evidence type="ECO:0000313" key="5">
    <source>
        <dbReference type="Proteomes" id="UP000321917"/>
    </source>
</evidence>
<dbReference type="Proteomes" id="UP000321525">
    <property type="component" value="Unassembled WGS sequence"/>
</dbReference>
<dbReference type="PANTHER" id="PTHR40572:SF1">
    <property type="entry name" value="PROTEIN BAX"/>
    <property type="match status" value="1"/>
</dbReference>
<dbReference type="PANTHER" id="PTHR40572">
    <property type="entry name" value="PROTEIN BAX"/>
    <property type="match status" value="1"/>
</dbReference>
<proteinExistence type="predicted"/>
<dbReference type="EMBL" id="VOLR01000002">
    <property type="protein sequence ID" value="TWX62514.1"/>
    <property type="molecule type" value="Genomic_DNA"/>
</dbReference>
<dbReference type="EMBL" id="VOLQ01000026">
    <property type="protein sequence ID" value="TWX65073.1"/>
    <property type="molecule type" value="Genomic_DNA"/>
</dbReference>
<gene>
    <name evidence="2" type="ORF">ESZ26_01350</name>
    <name evidence="3" type="ORF">ESZ27_13215</name>
</gene>
<dbReference type="Proteomes" id="UP000321917">
    <property type="component" value="Unassembled WGS sequence"/>
</dbReference>
<organism evidence="3 5">
    <name type="scientific">Colwellia hornerae</name>
    <dbReference type="NCBI Taxonomy" id="89402"/>
    <lineage>
        <taxon>Bacteria</taxon>
        <taxon>Pseudomonadati</taxon>
        <taxon>Pseudomonadota</taxon>
        <taxon>Gammaproteobacteria</taxon>
        <taxon>Alteromonadales</taxon>
        <taxon>Colwelliaceae</taxon>
        <taxon>Colwellia</taxon>
    </lineage>
</organism>
<evidence type="ECO:0000313" key="2">
    <source>
        <dbReference type="EMBL" id="TWX62514.1"/>
    </source>
</evidence>
<accession>A0A5C6Q8B3</accession>
<dbReference type="RefSeq" id="WP_146797491.1">
    <property type="nucleotide sequence ID" value="NZ_VOLP01000003.1"/>
</dbReference>
<reference evidence="3 5" key="1">
    <citation type="submission" date="2019-07" db="EMBL/GenBank/DDBJ databases">
        <title>Genomes of sea-ice associated Colwellia species.</title>
        <authorList>
            <person name="Bowman J.P."/>
        </authorList>
    </citation>
    <scope>NUCLEOTIDE SEQUENCE [LARGE SCALE GENOMIC DNA]</scope>
    <source>
        <strain evidence="2 4">ACAM 607</strain>
        <strain evidence="3 5">IC036</strain>
    </source>
</reference>
<protein>
    <submittedName>
        <fullName evidence="3">Glucosaminidase</fullName>
    </submittedName>
</protein>
<comment type="caution">
    <text evidence="3">The sequence shown here is derived from an EMBL/GenBank/DDBJ whole genome shotgun (WGS) entry which is preliminary data.</text>
</comment>
<dbReference type="GO" id="GO:0004040">
    <property type="term" value="F:amidase activity"/>
    <property type="evidence" value="ECO:0007669"/>
    <property type="project" value="InterPro"/>
</dbReference>
<evidence type="ECO:0000313" key="3">
    <source>
        <dbReference type="EMBL" id="TWX65073.1"/>
    </source>
</evidence>
<dbReference type="InterPro" id="IPR002901">
    <property type="entry name" value="MGlyc_endo_b_GlcNAc-like_dom"/>
</dbReference>
<dbReference type="AlphaFoldDB" id="A0A5C6Q8B3"/>
<dbReference type="OrthoDB" id="9788155at2"/>
<dbReference type="Pfam" id="PF01832">
    <property type="entry name" value="Glucosaminidase"/>
    <property type="match status" value="1"/>
</dbReference>
<dbReference type="InterPro" id="IPR053195">
    <property type="entry name" value="Bax-like"/>
</dbReference>
<evidence type="ECO:0000313" key="4">
    <source>
        <dbReference type="Proteomes" id="UP000321525"/>
    </source>
</evidence>
<dbReference type="Gene3D" id="1.10.530.10">
    <property type="match status" value="1"/>
</dbReference>